<protein>
    <submittedName>
        <fullName evidence="2">Uncharacterized protein</fullName>
    </submittedName>
</protein>
<keyword evidence="1" id="KW-0812">Transmembrane</keyword>
<sequence length="71" mass="8013">METFLIVIIIVGIIIVIAIVSVLLMCLCCRIREKPIQTEYAEINAIKCENVQCTNMTTTECKYHLCAECCV</sequence>
<keyword evidence="1" id="KW-0472">Membrane</keyword>
<reference evidence="2 3" key="1">
    <citation type="submission" date="2019-03" db="EMBL/GenBank/DDBJ databases">
        <title>Single cell metagenomics reveals metabolic interactions within the superorganism composed of flagellate Streblomastix strix and complex community of Bacteroidetes bacteria on its surface.</title>
        <authorList>
            <person name="Treitli S.C."/>
            <person name="Kolisko M."/>
            <person name="Husnik F."/>
            <person name="Keeling P."/>
            <person name="Hampl V."/>
        </authorList>
    </citation>
    <scope>NUCLEOTIDE SEQUENCE [LARGE SCALE GENOMIC DNA]</scope>
    <source>
        <strain evidence="2">ST1C</strain>
    </source>
</reference>
<organism evidence="2 3">
    <name type="scientific">Streblomastix strix</name>
    <dbReference type="NCBI Taxonomy" id="222440"/>
    <lineage>
        <taxon>Eukaryota</taxon>
        <taxon>Metamonada</taxon>
        <taxon>Preaxostyla</taxon>
        <taxon>Oxymonadida</taxon>
        <taxon>Streblomastigidae</taxon>
        <taxon>Streblomastix</taxon>
    </lineage>
</organism>
<gene>
    <name evidence="2" type="ORF">EZS28_022096</name>
</gene>
<accession>A0A5J4VIT2</accession>
<proteinExistence type="predicted"/>
<evidence type="ECO:0000256" key="1">
    <source>
        <dbReference type="SAM" id="Phobius"/>
    </source>
</evidence>
<evidence type="ECO:0000313" key="3">
    <source>
        <dbReference type="Proteomes" id="UP000324800"/>
    </source>
</evidence>
<comment type="caution">
    <text evidence="2">The sequence shown here is derived from an EMBL/GenBank/DDBJ whole genome shotgun (WGS) entry which is preliminary data.</text>
</comment>
<feature type="transmembrane region" description="Helical" evidence="1">
    <location>
        <begin position="6"/>
        <end position="27"/>
    </location>
</feature>
<name>A0A5J4VIT2_9EUKA</name>
<feature type="non-terminal residue" evidence="2">
    <location>
        <position position="71"/>
    </location>
</feature>
<dbReference type="Proteomes" id="UP000324800">
    <property type="component" value="Unassembled WGS sequence"/>
</dbReference>
<keyword evidence="1" id="KW-1133">Transmembrane helix</keyword>
<evidence type="ECO:0000313" key="2">
    <source>
        <dbReference type="EMBL" id="KAA6382375.1"/>
    </source>
</evidence>
<dbReference type="AlphaFoldDB" id="A0A5J4VIT2"/>
<dbReference type="EMBL" id="SNRW01006819">
    <property type="protein sequence ID" value="KAA6382375.1"/>
    <property type="molecule type" value="Genomic_DNA"/>
</dbReference>